<evidence type="ECO:0000313" key="1">
    <source>
        <dbReference type="EMBL" id="HJD28211.1"/>
    </source>
</evidence>
<organism evidence="1 2">
    <name type="scientific">Candidatus Blautia avicola</name>
    <dbReference type="NCBI Taxonomy" id="2838483"/>
    <lineage>
        <taxon>Bacteria</taxon>
        <taxon>Bacillati</taxon>
        <taxon>Bacillota</taxon>
        <taxon>Clostridia</taxon>
        <taxon>Lachnospirales</taxon>
        <taxon>Lachnospiraceae</taxon>
        <taxon>Blautia</taxon>
    </lineage>
</organism>
<dbReference type="AlphaFoldDB" id="A0A9D2TVN8"/>
<dbReference type="Proteomes" id="UP000823892">
    <property type="component" value="Unassembled WGS sequence"/>
</dbReference>
<reference evidence="1" key="2">
    <citation type="submission" date="2021-04" db="EMBL/GenBank/DDBJ databases">
        <authorList>
            <person name="Gilroy R."/>
        </authorList>
    </citation>
    <scope>NUCLEOTIDE SEQUENCE</scope>
    <source>
        <strain evidence="1">ChiBcec6-4105</strain>
    </source>
</reference>
<proteinExistence type="predicted"/>
<name>A0A9D2TVN8_9FIRM</name>
<feature type="non-terminal residue" evidence="1">
    <location>
        <position position="681"/>
    </location>
</feature>
<accession>A0A9D2TVN8</accession>
<sequence>MITAPDGPFYIGETCEAPFKATVREIAGDTIIEDPSIEWFCTTSNGVIDAAGKITVNAGGEIGIAANYKDPDTGKILGVSTPWIINGNTVKERPRYNITGIVQDIYNGEPVCGAKADLISWEDGDAGKIVDTVYTGDNGDFILKDVKGGKGTEYKITISKEGRYNTKEIRDLFTDLEEDFDLGHIKLETSDRISLEEIHEGESIDLKVGEEKTINVICPKEWQREITLTPENDHITAIYRKNGQITLNGVKEGTAGLKVSAHGQELRITVNVERYGNITGLISIIERSESYYVNDTIHMQAKFFSNDVFINDADKKVSFTVFYPDGTVHPANPEFSGLTDGTAVASFTFPYKGSYTFSCTLEADEKYEEDCTISVTVDGIKPLEGQKITYKKEQQGVIGTYGESINAAEKIEFEATIAGADKHDLEKGWEVTSDDNAIEDYTVIIDKNCIEQKEKGLFDISGYIYLKPSKAGRDLNLKLTYRHTDHEEQKVYKDAEAKTTFSIDQKLLRVKGITFEDKIYDGTASAGIKEVTFHENDIAQNDRGKVAANIEGRVFQLASASRDAPENIEEGISYLLWEDEIEGGQGSTGTITLDDPEMNDNYLIVKDENIGEKGFICEIKRRPIYLKVSDGTREYGMDLLETQKKAEVLSCSGSDKAGLLDGDQIGERITVADTSLPEALV</sequence>
<evidence type="ECO:0000313" key="2">
    <source>
        <dbReference type="Proteomes" id="UP000823892"/>
    </source>
</evidence>
<comment type="caution">
    <text evidence="1">The sequence shown here is derived from an EMBL/GenBank/DDBJ whole genome shotgun (WGS) entry which is preliminary data.</text>
</comment>
<gene>
    <name evidence="1" type="ORF">H9914_04335</name>
</gene>
<protein>
    <submittedName>
        <fullName evidence="1">Uncharacterized protein</fullName>
    </submittedName>
</protein>
<reference evidence="1" key="1">
    <citation type="journal article" date="2021" name="PeerJ">
        <title>Extensive microbial diversity within the chicken gut microbiome revealed by metagenomics and culture.</title>
        <authorList>
            <person name="Gilroy R."/>
            <person name="Ravi A."/>
            <person name="Getino M."/>
            <person name="Pursley I."/>
            <person name="Horton D.L."/>
            <person name="Alikhan N.F."/>
            <person name="Baker D."/>
            <person name="Gharbi K."/>
            <person name="Hall N."/>
            <person name="Watson M."/>
            <person name="Adriaenssens E.M."/>
            <person name="Foster-Nyarko E."/>
            <person name="Jarju S."/>
            <person name="Secka A."/>
            <person name="Antonio M."/>
            <person name="Oren A."/>
            <person name="Chaudhuri R.R."/>
            <person name="La Ragione R."/>
            <person name="Hildebrand F."/>
            <person name="Pallen M.J."/>
        </authorList>
    </citation>
    <scope>NUCLEOTIDE SEQUENCE</scope>
    <source>
        <strain evidence="1">ChiBcec6-4105</strain>
    </source>
</reference>
<dbReference type="EMBL" id="DWUY01000093">
    <property type="protein sequence ID" value="HJD28211.1"/>
    <property type="molecule type" value="Genomic_DNA"/>
</dbReference>